<protein>
    <recommendedName>
        <fullName evidence="2">Laminin G domain-containing protein</fullName>
    </recommendedName>
</protein>
<organism evidence="3 4">
    <name type="scientific">Porites evermanni</name>
    <dbReference type="NCBI Taxonomy" id="104178"/>
    <lineage>
        <taxon>Eukaryota</taxon>
        <taxon>Metazoa</taxon>
        <taxon>Cnidaria</taxon>
        <taxon>Anthozoa</taxon>
        <taxon>Hexacorallia</taxon>
        <taxon>Scleractinia</taxon>
        <taxon>Fungiina</taxon>
        <taxon>Poritidae</taxon>
        <taxon>Porites</taxon>
    </lineage>
</organism>
<dbReference type="SUPFAM" id="SSF49899">
    <property type="entry name" value="Concanavalin A-like lectins/glucanases"/>
    <property type="match status" value="2"/>
</dbReference>
<accession>A0ABN8S0D6</accession>
<proteinExistence type="predicted"/>
<dbReference type="Gene3D" id="2.60.120.200">
    <property type="match status" value="2"/>
</dbReference>
<dbReference type="PROSITE" id="PS50025">
    <property type="entry name" value="LAM_G_DOMAIN"/>
    <property type="match status" value="1"/>
</dbReference>
<name>A0ABN8S0D6_9CNID</name>
<dbReference type="InterPro" id="IPR001791">
    <property type="entry name" value="Laminin_G"/>
</dbReference>
<dbReference type="Pfam" id="PF00054">
    <property type="entry name" value="Laminin_G_1"/>
    <property type="match status" value="1"/>
</dbReference>
<comment type="caution">
    <text evidence="1">Lacks conserved residue(s) required for the propagation of feature annotation.</text>
</comment>
<evidence type="ECO:0000259" key="2">
    <source>
        <dbReference type="PROSITE" id="PS50025"/>
    </source>
</evidence>
<evidence type="ECO:0000313" key="3">
    <source>
        <dbReference type="EMBL" id="CAH3184146.1"/>
    </source>
</evidence>
<sequence length="177" mass="19721">MPHPVAHAHKLLLLLRRRRPLGSHRFVRLSKQGVGGTLYVDDIYVTSGQLYRQLFQIYPLERLFLGGVPKDFYAKRVPVASQNSFPGCIANLTVNKKNIDTPPSKFNTQSCYRDSPESGVSFKNGGGYLKVADQYQVGEKEEISLEIKPTTHTGLLLSAWGHGESPDYIVLEMSSGN</sequence>
<dbReference type="InterPro" id="IPR013320">
    <property type="entry name" value="ConA-like_dom_sf"/>
</dbReference>
<comment type="caution">
    <text evidence="3">The sequence shown here is derived from an EMBL/GenBank/DDBJ whole genome shotgun (WGS) entry which is preliminary data.</text>
</comment>
<gene>
    <name evidence="3" type="ORF">PEVE_00015269</name>
</gene>
<keyword evidence="4" id="KW-1185">Reference proteome</keyword>
<evidence type="ECO:0000313" key="4">
    <source>
        <dbReference type="Proteomes" id="UP001159427"/>
    </source>
</evidence>
<dbReference type="Proteomes" id="UP001159427">
    <property type="component" value="Unassembled WGS sequence"/>
</dbReference>
<feature type="domain" description="Laminin G" evidence="2">
    <location>
        <begin position="1"/>
        <end position="111"/>
    </location>
</feature>
<reference evidence="3 4" key="1">
    <citation type="submission" date="2022-05" db="EMBL/GenBank/DDBJ databases">
        <authorList>
            <consortium name="Genoscope - CEA"/>
            <person name="William W."/>
        </authorList>
    </citation>
    <scope>NUCLEOTIDE SEQUENCE [LARGE SCALE GENOMIC DNA]</scope>
</reference>
<feature type="non-terminal residue" evidence="3">
    <location>
        <position position="177"/>
    </location>
</feature>
<evidence type="ECO:0000256" key="1">
    <source>
        <dbReference type="PROSITE-ProRule" id="PRU00122"/>
    </source>
</evidence>
<dbReference type="EMBL" id="CALNXI010002174">
    <property type="protein sequence ID" value="CAH3184146.1"/>
    <property type="molecule type" value="Genomic_DNA"/>
</dbReference>